<keyword evidence="6 9" id="KW-1133">Transmembrane helix</keyword>
<keyword evidence="2 9" id="KW-0813">Transport</keyword>
<dbReference type="InterPro" id="IPR055348">
    <property type="entry name" value="DctQ"/>
</dbReference>
<comment type="function">
    <text evidence="9">Part of the tripartite ATP-independent periplasmic (TRAP) transport system.</text>
</comment>
<proteinExistence type="inferred from homology"/>
<keyword evidence="4 9" id="KW-0997">Cell inner membrane</keyword>
<sequence length="194" mass="21448">MTHPNPEHPSVDIQEGLEVLNRVPRLGGPLGKFAALLDRVLLTLAVIALVGLSLTVLLQVASRLFLPITLAWTEELTRYLFIYMVSLGAGVVLHRHRNVNVELFHGRLSPRGRALYLSVISLITLGFVVMVLPGAWQFAQIGAFQTSPTLRIPMIYIFFSSVLLFVSLAFYAAICTLEGVMALIRPVPDARSER</sequence>
<keyword evidence="5 9" id="KW-0812">Transmembrane</keyword>
<evidence type="ECO:0000256" key="7">
    <source>
        <dbReference type="ARBA" id="ARBA00023136"/>
    </source>
</evidence>
<feature type="transmembrane region" description="Helical" evidence="9">
    <location>
        <begin position="76"/>
        <end position="93"/>
    </location>
</feature>
<dbReference type="Pfam" id="PF04290">
    <property type="entry name" value="DctQ"/>
    <property type="match status" value="1"/>
</dbReference>
<evidence type="ECO:0000256" key="2">
    <source>
        <dbReference type="ARBA" id="ARBA00022448"/>
    </source>
</evidence>
<evidence type="ECO:0000259" key="10">
    <source>
        <dbReference type="Pfam" id="PF04290"/>
    </source>
</evidence>
<evidence type="ECO:0000256" key="9">
    <source>
        <dbReference type="RuleBase" id="RU369079"/>
    </source>
</evidence>
<dbReference type="GO" id="GO:0022857">
    <property type="term" value="F:transmembrane transporter activity"/>
    <property type="evidence" value="ECO:0007669"/>
    <property type="project" value="UniProtKB-UniRule"/>
</dbReference>
<feature type="transmembrane region" description="Helical" evidence="9">
    <location>
        <begin position="156"/>
        <end position="184"/>
    </location>
</feature>
<evidence type="ECO:0000256" key="5">
    <source>
        <dbReference type="ARBA" id="ARBA00022692"/>
    </source>
</evidence>
<reference evidence="11" key="1">
    <citation type="submission" date="2024-06" db="EMBL/GenBank/DDBJ databases">
        <title>Complete genome of Salinicola endophyticus HNIBRBA4755.</title>
        <authorList>
            <person name="Shin S.Y."/>
            <person name="Kang H."/>
            <person name="Song J."/>
        </authorList>
    </citation>
    <scope>NUCLEOTIDE SEQUENCE</scope>
    <source>
        <strain evidence="11">HNIBRBA4755</strain>
    </source>
</reference>
<evidence type="ECO:0000256" key="4">
    <source>
        <dbReference type="ARBA" id="ARBA00022519"/>
    </source>
</evidence>
<organism evidence="11">
    <name type="scientific">Salinicola endophyticus</name>
    <dbReference type="NCBI Taxonomy" id="1949083"/>
    <lineage>
        <taxon>Bacteria</taxon>
        <taxon>Pseudomonadati</taxon>
        <taxon>Pseudomonadota</taxon>
        <taxon>Gammaproteobacteria</taxon>
        <taxon>Oceanospirillales</taxon>
        <taxon>Halomonadaceae</taxon>
        <taxon>Salinicola</taxon>
    </lineage>
</organism>
<feature type="transmembrane region" description="Helical" evidence="9">
    <location>
        <begin position="40"/>
        <end position="61"/>
    </location>
</feature>
<evidence type="ECO:0000256" key="6">
    <source>
        <dbReference type="ARBA" id="ARBA00022989"/>
    </source>
</evidence>
<keyword evidence="3" id="KW-1003">Cell membrane</keyword>
<evidence type="ECO:0000256" key="8">
    <source>
        <dbReference type="ARBA" id="ARBA00038436"/>
    </source>
</evidence>
<evidence type="ECO:0000313" key="11">
    <source>
        <dbReference type="EMBL" id="XCJ78939.1"/>
    </source>
</evidence>
<evidence type="ECO:0000256" key="1">
    <source>
        <dbReference type="ARBA" id="ARBA00004429"/>
    </source>
</evidence>
<dbReference type="InterPro" id="IPR007387">
    <property type="entry name" value="TRAP_DctQ"/>
</dbReference>
<protein>
    <recommendedName>
        <fullName evidence="9">TRAP transporter small permease protein</fullName>
    </recommendedName>
</protein>
<comment type="subcellular location">
    <subcellularLocation>
        <location evidence="1 9">Cell inner membrane</location>
        <topology evidence="1 9">Multi-pass membrane protein</topology>
    </subcellularLocation>
</comment>
<dbReference type="PANTHER" id="PTHR35011">
    <property type="entry name" value="2,3-DIKETO-L-GULONATE TRAP TRANSPORTER SMALL PERMEASE PROTEIN YIAM"/>
    <property type="match status" value="1"/>
</dbReference>
<accession>A0AB74U518</accession>
<dbReference type="AlphaFoldDB" id="A0AB74U518"/>
<dbReference type="EMBL" id="CP159578">
    <property type="protein sequence ID" value="XCJ78939.1"/>
    <property type="molecule type" value="Genomic_DNA"/>
</dbReference>
<dbReference type="GO" id="GO:0015740">
    <property type="term" value="P:C4-dicarboxylate transport"/>
    <property type="evidence" value="ECO:0007669"/>
    <property type="project" value="TreeGrafter"/>
</dbReference>
<dbReference type="RefSeq" id="WP_353979893.1">
    <property type="nucleotide sequence ID" value="NZ_CP159578.1"/>
</dbReference>
<evidence type="ECO:0000256" key="3">
    <source>
        <dbReference type="ARBA" id="ARBA00022475"/>
    </source>
</evidence>
<comment type="similarity">
    <text evidence="8 9">Belongs to the TRAP transporter small permease family.</text>
</comment>
<comment type="subunit">
    <text evidence="9">The complex comprises the extracytoplasmic solute receptor protein and the two transmembrane proteins.</text>
</comment>
<feature type="transmembrane region" description="Helical" evidence="9">
    <location>
        <begin position="114"/>
        <end position="136"/>
    </location>
</feature>
<dbReference type="GO" id="GO:0005886">
    <property type="term" value="C:plasma membrane"/>
    <property type="evidence" value="ECO:0007669"/>
    <property type="project" value="UniProtKB-SubCell"/>
</dbReference>
<dbReference type="PANTHER" id="PTHR35011:SF2">
    <property type="entry name" value="2,3-DIKETO-L-GULONATE TRAP TRANSPORTER SMALL PERMEASE PROTEIN YIAM"/>
    <property type="match status" value="1"/>
</dbReference>
<gene>
    <name evidence="11" type="ORF">ABV408_16065</name>
</gene>
<name>A0AB74U518_9GAMM</name>
<feature type="domain" description="Tripartite ATP-independent periplasmic transporters DctQ component" evidence="10">
    <location>
        <begin position="53"/>
        <end position="174"/>
    </location>
</feature>
<keyword evidence="7 9" id="KW-0472">Membrane</keyword>